<reference evidence="4 5" key="1">
    <citation type="submission" date="2016-10" db="EMBL/GenBank/DDBJ databases">
        <authorList>
            <person name="de Groot N.N."/>
        </authorList>
    </citation>
    <scope>NUCLEOTIDE SEQUENCE [LARGE SCALE GENOMIC DNA]</scope>
    <source>
        <strain evidence="4 5">AB35.6</strain>
    </source>
</reference>
<dbReference type="SUPFAM" id="SSF48208">
    <property type="entry name" value="Six-hairpin glycosidases"/>
    <property type="match status" value="1"/>
</dbReference>
<dbReference type="Proteomes" id="UP000182409">
    <property type="component" value="Unassembled WGS sequence"/>
</dbReference>
<dbReference type="Pfam" id="PF17390">
    <property type="entry name" value="Bac_rhamnosid_C"/>
    <property type="match status" value="1"/>
</dbReference>
<gene>
    <name evidence="4" type="ORF">SAMN05443244_0393</name>
</gene>
<protein>
    <submittedName>
        <fullName evidence="4">Alpha-L-rhamnosidase</fullName>
    </submittedName>
</protein>
<evidence type="ECO:0000256" key="1">
    <source>
        <dbReference type="SAM" id="SignalP"/>
    </source>
</evidence>
<dbReference type="InterPro" id="IPR035396">
    <property type="entry name" value="Bac_rhamnosid6H"/>
</dbReference>
<dbReference type="EMBL" id="FNSD01000001">
    <property type="protein sequence ID" value="SEB41741.1"/>
    <property type="molecule type" value="Genomic_DNA"/>
</dbReference>
<evidence type="ECO:0000313" key="4">
    <source>
        <dbReference type="EMBL" id="SEB41741.1"/>
    </source>
</evidence>
<dbReference type="InterPro" id="IPR012341">
    <property type="entry name" value="6hp_glycosidase-like_sf"/>
</dbReference>
<keyword evidence="1" id="KW-0732">Signal</keyword>
<dbReference type="AlphaFoldDB" id="A0A1H4J693"/>
<feature type="domain" description="Alpha-L-rhamnosidase C-terminal" evidence="3">
    <location>
        <begin position="787"/>
        <end position="849"/>
    </location>
</feature>
<dbReference type="GO" id="GO:0005975">
    <property type="term" value="P:carbohydrate metabolic process"/>
    <property type="evidence" value="ECO:0007669"/>
    <property type="project" value="InterPro"/>
</dbReference>
<dbReference type="OrthoDB" id="9815108at2"/>
<dbReference type="Gene3D" id="2.60.420.10">
    <property type="entry name" value="Maltose phosphorylase, domain 3"/>
    <property type="match status" value="1"/>
</dbReference>
<feature type="domain" description="Alpha-L-rhamnosidase six-hairpin glycosidase" evidence="2">
    <location>
        <begin position="415"/>
        <end position="666"/>
    </location>
</feature>
<evidence type="ECO:0000259" key="2">
    <source>
        <dbReference type="Pfam" id="PF17389"/>
    </source>
</evidence>
<sequence>MRTSFLQHQAARVLAVSLLFVSGTSMAMTAQDASPSSAVWISTPSGSPCPTNSFTYFRREVNLASLPADPTLHVAADSNAHVWINGTIVRRKVTRYAEPLITTETIDARGLLHVGVNTVVILNHSWGPIVAFQRTGCKHAGVFVASSWVSSDARWKVRHADEFAANEKQIVGVSARTDGAGDHRIRFAQFVNGALIPPAFAFTKDFDESKWTNAEVVTDGPWPAHPLPSGTPGQRERPVLPRLLLAQGTVIEPHVERNDPVAIGSAILHGEYHPFGAQAMVRPFGEETHAIEVRGHAGETRYITFDFGRPVHGYPFLSATAQGTAPTIDFAYGELNRSPLTGKFLVDTNGWINPEAIVGKGYIDRYYATAGAQHVEFPEERTARWLTVHLYFPKDGVFRVRQAGFISSQYPTDVKGSFHSGAKRLDAVVRLSLEHAIVSMSDTYVDTPGREDGMWLEDARLRAQLAAQWFGDVRLRQLFLRLASESQTADGHLHPFPPSNYPILSNADWSAEWVGALYDDYLWTGETSRMVLYWPKVVKWWDLVLSKVDGTGLWRDSNVFADIRIGSHAAQGQSSGIASAQIIQRLTLSIAMAEAIGDHDHAVAWTKMHDRMLAAFRRDHLVPGSGKVPLHVDDVAAPGRTDVTRGYSQAAQAMAIEGGLLTPEEAASDLDYSFSAPDGNPTDKVDRWNNPTYLYRSLNALTLAGDANRAVRHLLERFAPYLPGDPRNLNPVILQGPWGGPLPEYWVSREDLGLQDGTPNPAQPLDPTGSHGWNSVALVWLHDSLLGVRISQPGGSLLQIKPQSGGLKLVEGTTMTPKGAVFVSWKPQARRLAIRLPVGSSAVITLPAELAPADRSRNLHIPVSCSRTQEGNYQCSGRVLTFRAD</sequence>
<dbReference type="Gene3D" id="2.60.120.260">
    <property type="entry name" value="Galactose-binding domain-like"/>
    <property type="match status" value="2"/>
</dbReference>
<accession>A0A1H4J693</accession>
<dbReference type="PANTHER" id="PTHR34987:SF6">
    <property type="entry name" value="ALPHA-L-RHAMNOSIDASE SIX-HAIRPIN GLYCOSIDASE DOMAIN-CONTAINING PROTEIN"/>
    <property type="match status" value="1"/>
</dbReference>
<feature type="signal peptide" evidence="1">
    <location>
        <begin position="1"/>
        <end position="27"/>
    </location>
</feature>
<dbReference type="InterPro" id="IPR008928">
    <property type="entry name" value="6-hairpin_glycosidase_sf"/>
</dbReference>
<dbReference type="PANTHER" id="PTHR34987">
    <property type="entry name" value="C, PUTATIVE (AFU_ORTHOLOGUE AFUA_3G02880)-RELATED"/>
    <property type="match status" value="1"/>
</dbReference>
<dbReference type="RefSeq" id="WP_139285063.1">
    <property type="nucleotide sequence ID" value="NZ_FNSD01000001.1"/>
</dbReference>
<name>A0A1H4J693_9BACT</name>
<evidence type="ECO:0000259" key="3">
    <source>
        <dbReference type="Pfam" id="PF17390"/>
    </source>
</evidence>
<proteinExistence type="predicted"/>
<dbReference type="InterPro" id="IPR035398">
    <property type="entry name" value="Bac_rhamnosid_C"/>
</dbReference>
<evidence type="ECO:0000313" key="5">
    <source>
        <dbReference type="Proteomes" id="UP000182409"/>
    </source>
</evidence>
<organism evidence="4 5">
    <name type="scientific">Terriglobus roseus</name>
    <dbReference type="NCBI Taxonomy" id="392734"/>
    <lineage>
        <taxon>Bacteria</taxon>
        <taxon>Pseudomonadati</taxon>
        <taxon>Acidobacteriota</taxon>
        <taxon>Terriglobia</taxon>
        <taxon>Terriglobales</taxon>
        <taxon>Acidobacteriaceae</taxon>
        <taxon>Terriglobus</taxon>
    </lineage>
</organism>
<dbReference type="Pfam" id="PF17389">
    <property type="entry name" value="Bac_rhamnosid6H"/>
    <property type="match status" value="1"/>
</dbReference>
<feature type="chain" id="PRO_5010201777" evidence="1">
    <location>
        <begin position="28"/>
        <end position="885"/>
    </location>
</feature>
<dbReference type="Gene3D" id="1.50.10.10">
    <property type="match status" value="1"/>
</dbReference>